<comment type="caution">
    <text evidence="7">The sequence shown here is derived from an EMBL/GenBank/DDBJ whole genome shotgun (WGS) entry which is preliminary data.</text>
</comment>
<evidence type="ECO:0000313" key="8">
    <source>
        <dbReference type="Proteomes" id="UP001149140"/>
    </source>
</evidence>
<feature type="domain" description="FAD dependent oxidoreductase" evidence="6">
    <location>
        <begin position="6"/>
        <end position="395"/>
    </location>
</feature>
<dbReference type="InterPro" id="IPR006076">
    <property type="entry name" value="FAD-dep_OxRdtase"/>
</dbReference>
<comment type="cofactor">
    <cofactor evidence="1">
        <name>FAD</name>
        <dbReference type="ChEBI" id="CHEBI:57692"/>
    </cofactor>
</comment>
<dbReference type="EMBL" id="JAPDOD010000006">
    <property type="protein sequence ID" value="MDA0160667.1"/>
    <property type="molecule type" value="Genomic_DNA"/>
</dbReference>
<keyword evidence="2" id="KW-0285">Flavoprotein</keyword>
<dbReference type="Gene3D" id="3.50.50.60">
    <property type="entry name" value="FAD/NAD(P)-binding domain"/>
    <property type="match status" value="1"/>
</dbReference>
<dbReference type="Pfam" id="PF01266">
    <property type="entry name" value="DAO"/>
    <property type="match status" value="1"/>
</dbReference>
<keyword evidence="3" id="KW-0274">FAD</keyword>
<comment type="similarity">
    <text evidence="5">Belongs to the L2HGDH family.</text>
</comment>
<dbReference type="InterPro" id="IPR036188">
    <property type="entry name" value="FAD/NAD-bd_sf"/>
</dbReference>
<evidence type="ECO:0000256" key="3">
    <source>
        <dbReference type="ARBA" id="ARBA00022827"/>
    </source>
</evidence>
<accession>A0A9X3S133</accession>
<dbReference type="EC" id="1.1.3.-" evidence="7"/>
<dbReference type="PANTHER" id="PTHR43104">
    <property type="entry name" value="L-2-HYDROXYGLUTARATE DEHYDROGENASE, MITOCHONDRIAL"/>
    <property type="match status" value="1"/>
</dbReference>
<gene>
    <name evidence="7" type="primary">lhgO</name>
    <name evidence="7" type="ORF">OM076_10360</name>
</gene>
<evidence type="ECO:0000256" key="2">
    <source>
        <dbReference type="ARBA" id="ARBA00022630"/>
    </source>
</evidence>
<evidence type="ECO:0000259" key="6">
    <source>
        <dbReference type="Pfam" id="PF01266"/>
    </source>
</evidence>
<evidence type="ECO:0000256" key="5">
    <source>
        <dbReference type="ARBA" id="ARBA00037941"/>
    </source>
</evidence>
<evidence type="ECO:0000256" key="4">
    <source>
        <dbReference type="ARBA" id="ARBA00023002"/>
    </source>
</evidence>
<sequence>MDRPWDVAVVGAGILGLATAREILLRRPSARVLVLEREREIAAHQTSHNSGVVHAGIYYAPGSLKAALCVEGREKLYAYCDEHGIGYEKCGKLIIARDPTEFAALDELERRGLENGVPGLRRLTRSEIAEIEPSADGAAALHSPETGIIDFAAVARFLAAEIQGLGATIQTGVTVSRLDRAGGSTILETSAGPIPATRAVACAGLWSDRLAVASGEPDDVRIVPFRGSYLKLRPHARGFVRGLIYPVPDPSLPFLGVHLTKTSSGDVWLGPTALLAPSRRAYSLRSFDLEDTRSTLSWPGTWRMARKFWRTGLTEMSFAARRRAFVEACAAYVPRLTVDDVEPGPAGIRAQAIARDGRLLDDFAFAETAGALHVRNAPSPAATSSLAIARVIADRLDAL</sequence>
<keyword evidence="4 7" id="KW-0560">Oxidoreductase</keyword>
<reference evidence="7" key="1">
    <citation type="submission" date="2022-10" db="EMBL/GenBank/DDBJ databases">
        <title>The WGS of Solirubrobacter ginsenosidimutans DSM 21036.</title>
        <authorList>
            <person name="Jiang Z."/>
        </authorList>
    </citation>
    <scope>NUCLEOTIDE SEQUENCE</scope>
    <source>
        <strain evidence="7">DSM 21036</strain>
    </source>
</reference>
<dbReference type="RefSeq" id="WP_270039629.1">
    <property type="nucleotide sequence ID" value="NZ_JAPDOD010000006.1"/>
</dbReference>
<evidence type="ECO:0000313" key="7">
    <source>
        <dbReference type="EMBL" id="MDA0160667.1"/>
    </source>
</evidence>
<dbReference type="AlphaFoldDB" id="A0A9X3S133"/>
<name>A0A9X3S133_9ACTN</name>
<organism evidence="7 8">
    <name type="scientific">Solirubrobacter ginsenosidimutans</name>
    <dbReference type="NCBI Taxonomy" id="490573"/>
    <lineage>
        <taxon>Bacteria</taxon>
        <taxon>Bacillati</taxon>
        <taxon>Actinomycetota</taxon>
        <taxon>Thermoleophilia</taxon>
        <taxon>Solirubrobacterales</taxon>
        <taxon>Solirubrobacteraceae</taxon>
        <taxon>Solirubrobacter</taxon>
    </lineage>
</organism>
<protein>
    <submittedName>
        <fullName evidence="7">L-2-hydroxyglutarate oxidase</fullName>
        <ecNumber evidence="7">1.1.3.-</ecNumber>
    </submittedName>
</protein>
<dbReference type="NCBIfam" id="NF008726">
    <property type="entry name" value="PRK11728.1"/>
    <property type="match status" value="1"/>
</dbReference>
<dbReference type="Gene3D" id="3.30.9.10">
    <property type="entry name" value="D-Amino Acid Oxidase, subunit A, domain 2"/>
    <property type="match status" value="1"/>
</dbReference>
<dbReference type="PANTHER" id="PTHR43104:SF2">
    <property type="entry name" value="L-2-HYDROXYGLUTARATE DEHYDROGENASE, MITOCHONDRIAL"/>
    <property type="match status" value="1"/>
</dbReference>
<dbReference type="Proteomes" id="UP001149140">
    <property type="component" value="Unassembled WGS sequence"/>
</dbReference>
<dbReference type="GO" id="GO:0047545">
    <property type="term" value="F:(S)-2-hydroxyglutarate dehydrogenase activity"/>
    <property type="evidence" value="ECO:0007669"/>
    <property type="project" value="TreeGrafter"/>
</dbReference>
<keyword evidence="8" id="KW-1185">Reference proteome</keyword>
<evidence type="ECO:0000256" key="1">
    <source>
        <dbReference type="ARBA" id="ARBA00001974"/>
    </source>
</evidence>
<dbReference type="SUPFAM" id="SSF51905">
    <property type="entry name" value="FAD/NAD(P)-binding domain"/>
    <property type="match status" value="1"/>
</dbReference>
<proteinExistence type="inferred from homology"/>